<dbReference type="Pfam" id="PF02190">
    <property type="entry name" value="LON_substr_bdg"/>
    <property type="match status" value="1"/>
</dbReference>
<evidence type="ECO:0000256" key="1">
    <source>
        <dbReference type="ARBA" id="ARBA00022723"/>
    </source>
</evidence>
<dbReference type="PANTHER" id="PTHR23327:SF42">
    <property type="entry name" value="LON PEPTIDASE N-TERMINAL DOMAIN AND RING FINGER PROTEIN C14F5.10C"/>
    <property type="match status" value="1"/>
</dbReference>
<dbReference type="InterPro" id="IPR013083">
    <property type="entry name" value="Znf_RING/FYVE/PHD"/>
</dbReference>
<keyword evidence="1" id="KW-0479">Metal-binding</keyword>
<dbReference type="OMA" id="FHECESY"/>
<dbReference type="GO" id="GO:0008270">
    <property type="term" value="F:zinc ion binding"/>
    <property type="evidence" value="ECO:0007669"/>
    <property type="project" value="UniProtKB-KW"/>
</dbReference>
<dbReference type="Gene3D" id="2.30.130.40">
    <property type="entry name" value="LON domain-like"/>
    <property type="match status" value="1"/>
</dbReference>
<evidence type="ECO:0000313" key="7">
    <source>
        <dbReference type="EMBL" id="KAA8498471.1"/>
    </source>
</evidence>
<evidence type="ECO:0000256" key="3">
    <source>
        <dbReference type="ARBA" id="ARBA00022833"/>
    </source>
</evidence>
<evidence type="ECO:0000256" key="4">
    <source>
        <dbReference type="PROSITE-ProRule" id="PRU00175"/>
    </source>
</evidence>
<dbReference type="EMBL" id="VRMN01000001">
    <property type="protein sequence ID" value="KAA8498471.1"/>
    <property type="molecule type" value="Genomic_DNA"/>
</dbReference>
<keyword evidence="8" id="KW-1185">Reference proteome</keyword>
<name>A0A5J4Z3Q8_PORPP</name>
<evidence type="ECO:0000313" key="8">
    <source>
        <dbReference type="Proteomes" id="UP000324585"/>
    </source>
</evidence>
<feature type="domain" description="RING-type" evidence="6">
    <location>
        <begin position="14"/>
        <end position="52"/>
    </location>
</feature>
<dbReference type="InterPro" id="IPR001841">
    <property type="entry name" value="Znf_RING"/>
</dbReference>
<dbReference type="OrthoDB" id="5922at2759"/>
<protein>
    <submittedName>
        <fullName evidence="7">LON peptidase N-terminal domain and RING finger protein 1</fullName>
    </submittedName>
</protein>
<evidence type="ECO:0000256" key="5">
    <source>
        <dbReference type="SAM" id="MobiDB-lite"/>
    </source>
</evidence>
<dbReference type="SMART" id="SM00184">
    <property type="entry name" value="RING"/>
    <property type="match status" value="1"/>
</dbReference>
<evidence type="ECO:0000259" key="6">
    <source>
        <dbReference type="PROSITE" id="PS50089"/>
    </source>
</evidence>
<dbReference type="InterPro" id="IPR017907">
    <property type="entry name" value="Znf_RING_CS"/>
</dbReference>
<evidence type="ECO:0000256" key="2">
    <source>
        <dbReference type="ARBA" id="ARBA00022771"/>
    </source>
</evidence>
<feature type="compositionally biased region" description="Basic and acidic residues" evidence="5">
    <location>
        <begin position="234"/>
        <end position="249"/>
    </location>
</feature>
<dbReference type="GO" id="GO:0061630">
    <property type="term" value="F:ubiquitin protein ligase activity"/>
    <property type="evidence" value="ECO:0007669"/>
    <property type="project" value="TreeGrafter"/>
</dbReference>
<reference evidence="8" key="1">
    <citation type="journal article" date="2019" name="Nat. Commun.">
        <title>Expansion of phycobilisome linker gene families in mesophilic red algae.</title>
        <authorList>
            <person name="Lee J."/>
            <person name="Kim D."/>
            <person name="Bhattacharya D."/>
            <person name="Yoon H.S."/>
        </authorList>
    </citation>
    <scope>NUCLEOTIDE SEQUENCE [LARGE SCALE GENOMIC DNA]</scope>
    <source>
        <strain evidence="8">CCMP 1328</strain>
    </source>
</reference>
<dbReference type="PROSITE" id="PS00518">
    <property type="entry name" value="ZF_RING_1"/>
    <property type="match status" value="1"/>
</dbReference>
<feature type="compositionally biased region" description="Low complexity" evidence="5">
    <location>
        <begin position="355"/>
        <end position="364"/>
    </location>
</feature>
<dbReference type="PANTHER" id="PTHR23327">
    <property type="entry name" value="RING FINGER PROTEIN 127"/>
    <property type="match status" value="1"/>
</dbReference>
<dbReference type="CDD" id="cd16514">
    <property type="entry name" value="RING-HC_LONFs_rpt2"/>
    <property type="match status" value="1"/>
</dbReference>
<dbReference type="InterPro" id="IPR046336">
    <property type="entry name" value="Lon_prtase_N_sf"/>
</dbReference>
<dbReference type="Gene3D" id="3.30.40.10">
    <property type="entry name" value="Zinc/RING finger domain, C3HC4 (zinc finger)"/>
    <property type="match status" value="1"/>
</dbReference>
<keyword evidence="3" id="KW-0862">Zinc</keyword>
<dbReference type="PROSITE" id="PS50089">
    <property type="entry name" value="ZF_RING_2"/>
    <property type="match status" value="1"/>
</dbReference>
<comment type="caution">
    <text evidence="7">The sequence shown here is derived from an EMBL/GenBank/DDBJ whole genome shotgun (WGS) entry which is preliminary data.</text>
</comment>
<dbReference type="SUPFAM" id="SSF57850">
    <property type="entry name" value="RING/U-box"/>
    <property type="match status" value="1"/>
</dbReference>
<feature type="region of interest" description="Disordered" evidence="5">
    <location>
        <begin position="347"/>
        <end position="377"/>
    </location>
</feature>
<organism evidence="7 8">
    <name type="scientific">Porphyridium purpureum</name>
    <name type="common">Red alga</name>
    <name type="synonym">Porphyridium cruentum</name>
    <dbReference type="NCBI Taxonomy" id="35688"/>
    <lineage>
        <taxon>Eukaryota</taxon>
        <taxon>Rhodophyta</taxon>
        <taxon>Bangiophyceae</taxon>
        <taxon>Porphyridiales</taxon>
        <taxon>Porphyridiaceae</taxon>
        <taxon>Porphyridium</taxon>
    </lineage>
</organism>
<dbReference type="InterPro" id="IPR003111">
    <property type="entry name" value="Lon_prtase_N"/>
</dbReference>
<dbReference type="Pfam" id="PF13923">
    <property type="entry name" value="zf-C3HC4_2"/>
    <property type="match status" value="1"/>
</dbReference>
<dbReference type="InterPro" id="IPR015947">
    <property type="entry name" value="PUA-like_sf"/>
</dbReference>
<dbReference type="SMART" id="SM00464">
    <property type="entry name" value="LON"/>
    <property type="match status" value="1"/>
</dbReference>
<dbReference type="SUPFAM" id="SSF88697">
    <property type="entry name" value="PUA domain-like"/>
    <property type="match status" value="1"/>
</dbReference>
<dbReference type="Proteomes" id="UP000324585">
    <property type="component" value="Unassembled WGS sequence"/>
</dbReference>
<accession>A0A5J4Z3Q8</accession>
<dbReference type="AlphaFoldDB" id="A0A5J4Z3Q8"/>
<proteinExistence type="predicted"/>
<feature type="region of interest" description="Disordered" evidence="5">
    <location>
        <begin position="212"/>
        <end position="253"/>
    </location>
</feature>
<keyword evidence="2 4" id="KW-0863">Zinc-finger</keyword>
<sequence>MSRELAHVRQELDCQVCLSLLFDPVTLPCGHSFCRVCVLRASDHVHGCPLCRAPFYYDALGCASSTVLRSTIVSLFPAEYAARRQELEEEGAILPLDEVDRPGDGPIVFSLPLFPLNCVVFPGEKFQLFIFEPRYVLMLKHVMRSSRCLGLVNSTCVRDTNAVGVLLRIENVAPVGPHRFLVNTVGALRFRVRSFHECESYLVGMLETLRDTPEQCETEPTLSQGRGNPGAEATAREESERLHLGEQHESGTATVSCPVQTPEQASPCAELSSAAVARQLLDYLRTNQRNSYVTAAERAVDSQAYDEASFLMSHLLVRDVPSRQLLLEMTSTRSRLQALAQMVWGKPQRASGTASMQGRSSSMRGRLHQMRSTCTTQ</sequence>
<gene>
    <name evidence="7" type="ORF">FVE85_6056</name>
</gene>